<dbReference type="CDD" id="cd17320">
    <property type="entry name" value="MFS_MdfA_MDR_like"/>
    <property type="match status" value="1"/>
</dbReference>
<dbReference type="GO" id="GO:0022857">
    <property type="term" value="F:transmembrane transporter activity"/>
    <property type="evidence" value="ECO:0007669"/>
    <property type="project" value="InterPro"/>
</dbReference>
<dbReference type="Gene3D" id="1.20.1720.10">
    <property type="entry name" value="Multidrug resistance protein D"/>
    <property type="match status" value="1"/>
</dbReference>
<evidence type="ECO:0000313" key="6">
    <source>
        <dbReference type="EMBL" id="PJR13561.1"/>
    </source>
</evidence>
<dbReference type="PROSITE" id="PS50850">
    <property type="entry name" value="MFS"/>
    <property type="match status" value="1"/>
</dbReference>
<dbReference type="SUPFAM" id="SSF103473">
    <property type="entry name" value="MFS general substrate transporter"/>
    <property type="match status" value="1"/>
</dbReference>
<evidence type="ECO:0000256" key="4">
    <source>
        <dbReference type="ARBA" id="ARBA00022989"/>
    </source>
</evidence>
<keyword evidence="5" id="KW-0472">Membrane</keyword>
<comment type="subcellular location">
    <subcellularLocation>
        <location evidence="1">Membrane</location>
        <topology evidence="1">Multi-pass membrane protein</topology>
    </subcellularLocation>
</comment>
<dbReference type="EMBL" id="NJGD01000009">
    <property type="protein sequence ID" value="PJR13561.1"/>
    <property type="molecule type" value="Genomic_DNA"/>
</dbReference>
<accession>A0A2J0YZ52</accession>
<dbReference type="RefSeq" id="WP_018095091.1">
    <property type="nucleotide sequence ID" value="NZ_JAHVCK010000010.1"/>
</dbReference>
<dbReference type="Pfam" id="PF07690">
    <property type="entry name" value="MFS_1"/>
    <property type="match status" value="1"/>
</dbReference>
<keyword evidence="3" id="KW-0812">Transmembrane</keyword>
<dbReference type="InterPro" id="IPR011701">
    <property type="entry name" value="MFS"/>
</dbReference>
<dbReference type="InterPro" id="IPR020846">
    <property type="entry name" value="MFS_dom"/>
</dbReference>
<reference evidence="6 7" key="1">
    <citation type="submission" date="2017-06" db="EMBL/GenBank/DDBJ databases">
        <title>Ensifer strains isolated from leguminous trees and herbs display diverse denitrification phenotypes with some acting as strong N2O sinks.</title>
        <authorList>
            <person name="Woliy K."/>
            <person name="Mania D."/>
            <person name="Bakken L.R."/>
            <person name="Frostegard A."/>
        </authorList>
    </citation>
    <scope>NUCLEOTIDE SEQUENCE [LARGE SCALE GENOMIC DNA]</scope>
    <source>
        <strain evidence="6 7">AC50a</strain>
    </source>
</reference>
<dbReference type="PANTHER" id="PTHR23502:SF132">
    <property type="entry name" value="POLYAMINE TRANSPORTER 2-RELATED"/>
    <property type="match status" value="1"/>
</dbReference>
<evidence type="ECO:0000256" key="1">
    <source>
        <dbReference type="ARBA" id="ARBA00004141"/>
    </source>
</evidence>
<dbReference type="PANTHER" id="PTHR23502">
    <property type="entry name" value="MAJOR FACILITATOR SUPERFAMILY"/>
    <property type="match status" value="1"/>
</dbReference>
<evidence type="ECO:0000256" key="3">
    <source>
        <dbReference type="ARBA" id="ARBA00022692"/>
    </source>
</evidence>
<dbReference type="GO" id="GO:0005886">
    <property type="term" value="C:plasma membrane"/>
    <property type="evidence" value="ECO:0007669"/>
    <property type="project" value="TreeGrafter"/>
</dbReference>
<evidence type="ECO:0000256" key="5">
    <source>
        <dbReference type="ARBA" id="ARBA00023136"/>
    </source>
</evidence>
<sequence length="438" mass="46221">MTSVSQQSSLGEQSSGHADQASGAARLGMGLVEFIVTIAVMTASIALAIDSMLPALPSIGQTLNVANANDTQLVIGVFFLGFGLSQIFFGSLSDAFGRRSVLLCGLALFSLSMFAASWVESIETLLLLRFIQGIGGAAVRITTMAIVRDCFGGRDMARVMSYVMIVFMIVPIVAPTLGQVVIAYADWHWIFILIGVVGTALFVWALTRMKESLPKEERLPLSVGAVLSGFRTVLTNRITCGYMIGMTLFTAVICAYVVSVQQVFGEVYNLSDWMPIAFAGTAGGIAVANFANGYFVRSFGMRRISHAAMILFTLFAATGYVLSLAGTPAFAISYLLFSLLLMFFAVIATNFTAISLEPMGHLAGTATAVTGFVSTTGGALIGGAVGQLFNGTLQPLFGGYALFGVLTILATLWAENGKLFTHPGDSDGTHEHGGGGHL</sequence>
<dbReference type="Proteomes" id="UP000231987">
    <property type="component" value="Unassembled WGS sequence"/>
</dbReference>
<keyword evidence="2" id="KW-0813">Transport</keyword>
<gene>
    <name evidence="6" type="ORF">CEJ86_20395</name>
</gene>
<comment type="caution">
    <text evidence="6">The sequence shown here is derived from an EMBL/GenBank/DDBJ whole genome shotgun (WGS) entry which is preliminary data.</text>
</comment>
<organism evidence="6 7">
    <name type="scientific">Rhizobium meliloti</name>
    <name type="common">Ensifer meliloti</name>
    <name type="synonym">Sinorhizobium meliloti</name>
    <dbReference type="NCBI Taxonomy" id="382"/>
    <lineage>
        <taxon>Bacteria</taxon>
        <taxon>Pseudomonadati</taxon>
        <taxon>Pseudomonadota</taxon>
        <taxon>Alphaproteobacteria</taxon>
        <taxon>Hyphomicrobiales</taxon>
        <taxon>Rhizobiaceae</taxon>
        <taxon>Sinorhizobium/Ensifer group</taxon>
        <taxon>Sinorhizobium</taxon>
    </lineage>
</organism>
<evidence type="ECO:0000313" key="7">
    <source>
        <dbReference type="Proteomes" id="UP000231987"/>
    </source>
</evidence>
<name>A0A2J0YZ52_RHIML</name>
<proteinExistence type="predicted"/>
<dbReference type="AlphaFoldDB" id="A0A2J0YZ52"/>
<keyword evidence="4" id="KW-1133">Transmembrane helix</keyword>
<dbReference type="InterPro" id="IPR036259">
    <property type="entry name" value="MFS_trans_sf"/>
</dbReference>
<protein>
    <submittedName>
        <fullName evidence="6">MFS transporter</fullName>
    </submittedName>
</protein>
<evidence type="ECO:0000256" key="2">
    <source>
        <dbReference type="ARBA" id="ARBA00022448"/>
    </source>
</evidence>